<gene>
    <name evidence="3" type="ORF">EDD34_2137</name>
</gene>
<comment type="caution">
    <text evidence="3">The sequence shown here is derived from an EMBL/GenBank/DDBJ whole genome shotgun (WGS) entry which is preliminary data.</text>
</comment>
<protein>
    <recommendedName>
        <fullName evidence="2">Bacterial HORMA domain-containing protein</fullName>
    </recommendedName>
</protein>
<sequence length="167" mass="18190">MTLSDTRSSTFTITDARYVASKLGADLRNLYARYGKPASTSIDDYVEEIALFLKAGYMNTVDFGFKNGDSWVLRLRYSAVVGGQLRDVPPGRLPSAVDIAGRSFSSYLRYSSTYRAATADKQAAFKRTLPFQRSSADEPSLGGGAVTSSSEYSRNGTGLSRDVFVAF</sequence>
<reference evidence="3 4" key="1">
    <citation type="submission" date="2018-11" db="EMBL/GenBank/DDBJ databases">
        <title>Sequencing the genomes of 1000 actinobacteria strains.</title>
        <authorList>
            <person name="Klenk H.-P."/>
        </authorList>
    </citation>
    <scope>NUCLEOTIDE SEQUENCE [LARGE SCALE GENOMIC DNA]</scope>
    <source>
        <strain evidence="3 4">DSM 15700</strain>
    </source>
</reference>
<accession>A0A3N4YPW2</accession>
<evidence type="ECO:0000256" key="1">
    <source>
        <dbReference type="SAM" id="MobiDB-lite"/>
    </source>
</evidence>
<evidence type="ECO:0000313" key="3">
    <source>
        <dbReference type="EMBL" id="RPF21506.1"/>
    </source>
</evidence>
<dbReference type="OrthoDB" id="7594557at2"/>
<organism evidence="3 4">
    <name type="scientific">Myceligenerans xiligouense</name>
    <dbReference type="NCBI Taxonomy" id="253184"/>
    <lineage>
        <taxon>Bacteria</taxon>
        <taxon>Bacillati</taxon>
        <taxon>Actinomycetota</taxon>
        <taxon>Actinomycetes</taxon>
        <taxon>Micrococcales</taxon>
        <taxon>Promicromonosporaceae</taxon>
        <taxon>Myceligenerans</taxon>
    </lineage>
</organism>
<dbReference type="Pfam" id="PF18138">
    <property type="entry name" value="bacHORMA_1"/>
    <property type="match status" value="1"/>
</dbReference>
<dbReference type="InterPro" id="IPR041162">
    <property type="entry name" value="Bact_HORMA_1"/>
</dbReference>
<feature type="compositionally biased region" description="Polar residues" evidence="1">
    <location>
        <begin position="146"/>
        <end position="155"/>
    </location>
</feature>
<evidence type="ECO:0000313" key="4">
    <source>
        <dbReference type="Proteomes" id="UP000280501"/>
    </source>
</evidence>
<feature type="domain" description="Bacterial HORMA" evidence="2">
    <location>
        <begin position="1"/>
        <end position="162"/>
    </location>
</feature>
<feature type="region of interest" description="Disordered" evidence="1">
    <location>
        <begin position="134"/>
        <end position="155"/>
    </location>
</feature>
<dbReference type="AlphaFoldDB" id="A0A3N4YPW2"/>
<name>A0A3N4YPW2_9MICO</name>
<dbReference type="RefSeq" id="WP_123814537.1">
    <property type="nucleotide sequence ID" value="NZ_RKQZ01000001.1"/>
</dbReference>
<proteinExistence type="predicted"/>
<keyword evidence="4" id="KW-1185">Reference proteome</keyword>
<evidence type="ECO:0000259" key="2">
    <source>
        <dbReference type="Pfam" id="PF18138"/>
    </source>
</evidence>
<dbReference type="EMBL" id="RKQZ01000001">
    <property type="protein sequence ID" value="RPF21506.1"/>
    <property type="molecule type" value="Genomic_DNA"/>
</dbReference>
<dbReference type="Proteomes" id="UP000280501">
    <property type="component" value="Unassembled WGS sequence"/>
</dbReference>